<comment type="subcellular location">
    <subcellularLocation>
        <location evidence="1">Membrane</location>
        <topology evidence="1">Multi-pass membrane protein</topology>
    </subcellularLocation>
</comment>
<evidence type="ECO:0000256" key="1">
    <source>
        <dbReference type="ARBA" id="ARBA00004141"/>
    </source>
</evidence>
<feature type="transmembrane region" description="Helical" evidence="9">
    <location>
        <begin position="444"/>
        <end position="462"/>
    </location>
</feature>
<dbReference type="Proteomes" id="UP000806528">
    <property type="component" value="Unassembled WGS sequence"/>
</dbReference>
<comment type="similarity">
    <text evidence="2 7">Belongs to the sodium:solute symporter (SSF) (TC 2.A.21) family.</text>
</comment>
<feature type="transmembrane region" description="Helical" evidence="9">
    <location>
        <begin position="387"/>
        <end position="406"/>
    </location>
</feature>
<accession>A0ABR9P7Z3</accession>
<evidence type="ECO:0000313" key="11">
    <source>
        <dbReference type="Proteomes" id="UP000806528"/>
    </source>
</evidence>
<feature type="transmembrane region" description="Helical" evidence="9">
    <location>
        <begin position="267"/>
        <end position="288"/>
    </location>
</feature>
<dbReference type="PANTHER" id="PTHR48086">
    <property type="entry name" value="SODIUM/PROLINE SYMPORTER-RELATED"/>
    <property type="match status" value="1"/>
</dbReference>
<sequence length="511" mass="53280">MNDATNLIYLGSLAGTVVLMLGIGVWVARRRTSSGEDFLLAGRSLSTPLLLGTTLATLVGTGSSLGAVGFAYENGWAGGLYGIGGAVGVLLLLWLFSDVRRHGFMTFSEEMSYYYGASRAIKGVVSVVMLLASVGWLGAHIMGGALYLSYLTGMDPATAKIVIAVSFGLYTVVGGYLAVVITDAIQGTILFLGFTLLAVLALVHVGGFEGIGRDVPDEATSMLGLEAVGVLPGISLALVIAVGVLATPSYRQRIYSAINVRTVRTSFAWVAGLFALFAMLPAIAGMAARGLEPGLENPDMAFPYLATTLFPVWVGAFLLIAGLSATMSSGDSDAIAGVTILLRDVTHLVTGRLPKAENMVALSRVALTAVLGLALLSSLMATTIIGYIELMISTVLTGVLVASLLGKFWPRATWQGGLASLIGGSVMALLVHNISAWTDFWGNPVIPSMLAALVAGVVVSLVTPRREVSHEAALQMLAEERAELDVGTKVRNESTDETTAASGEGRTSQDD</sequence>
<name>A0ABR9P7Z3_9ACTN</name>
<dbReference type="Gene3D" id="1.20.1730.10">
    <property type="entry name" value="Sodium/glucose cotransporter"/>
    <property type="match status" value="1"/>
</dbReference>
<keyword evidence="3" id="KW-0813">Transport</keyword>
<evidence type="ECO:0000256" key="8">
    <source>
        <dbReference type="SAM" id="MobiDB-lite"/>
    </source>
</evidence>
<evidence type="ECO:0000256" key="2">
    <source>
        <dbReference type="ARBA" id="ARBA00006434"/>
    </source>
</evidence>
<evidence type="ECO:0000256" key="4">
    <source>
        <dbReference type="ARBA" id="ARBA00022692"/>
    </source>
</evidence>
<organism evidence="10 11">
    <name type="scientific">Nocardiopsis coralli</name>
    <dbReference type="NCBI Taxonomy" id="2772213"/>
    <lineage>
        <taxon>Bacteria</taxon>
        <taxon>Bacillati</taxon>
        <taxon>Actinomycetota</taxon>
        <taxon>Actinomycetes</taxon>
        <taxon>Streptosporangiales</taxon>
        <taxon>Nocardiopsidaceae</taxon>
        <taxon>Nocardiopsis</taxon>
    </lineage>
</organism>
<feature type="transmembrane region" description="Helical" evidence="9">
    <location>
        <begin position="188"/>
        <end position="207"/>
    </location>
</feature>
<comment type="caution">
    <text evidence="10">The sequence shown here is derived from an EMBL/GenBank/DDBJ whole genome shotgun (WGS) entry which is preliminary data.</text>
</comment>
<feature type="transmembrane region" description="Helical" evidence="9">
    <location>
        <begin position="418"/>
        <end position="438"/>
    </location>
</feature>
<evidence type="ECO:0000256" key="9">
    <source>
        <dbReference type="SAM" id="Phobius"/>
    </source>
</evidence>
<reference evidence="10 11" key="1">
    <citation type="submission" date="2020-09" db="EMBL/GenBank/DDBJ databases">
        <title>Diversity and distribution of actinomycetes associated with coral in the coast of Hainan.</title>
        <authorList>
            <person name="Li F."/>
        </authorList>
    </citation>
    <scope>NUCLEOTIDE SEQUENCE [LARGE SCALE GENOMIC DNA]</scope>
    <source>
        <strain evidence="10 11">HNM0947</strain>
    </source>
</reference>
<feature type="transmembrane region" description="Helical" evidence="9">
    <location>
        <begin position="161"/>
        <end position="181"/>
    </location>
</feature>
<feature type="transmembrane region" description="Helical" evidence="9">
    <location>
        <begin position="49"/>
        <end position="72"/>
    </location>
</feature>
<evidence type="ECO:0000256" key="6">
    <source>
        <dbReference type="ARBA" id="ARBA00023136"/>
    </source>
</evidence>
<keyword evidence="4 9" id="KW-0812">Transmembrane</keyword>
<keyword evidence="5 9" id="KW-1133">Transmembrane helix</keyword>
<feature type="transmembrane region" description="Helical" evidence="9">
    <location>
        <begin position="227"/>
        <end position="246"/>
    </location>
</feature>
<dbReference type="InterPro" id="IPR050277">
    <property type="entry name" value="Sodium:Solute_Symporter"/>
</dbReference>
<dbReference type="InterPro" id="IPR001734">
    <property type="entry name" value="Na/solute_symporter"/>
</dbReference>
<feature type="transmembrane region" description="Helical" evidence="9">
    <location>
        <begin position="300"/>
        <end position="323"/>
    </location>
</feature>
<evidence type="ECO:0000256" key="7">
    <source>
        <dbReference type="RuleBase" id="RU362091"/>
    </source>
</evidence>
<keyword evidence="11" id="KW-1185">Reference proteome</keyword>
<feature type="transmembrane region" description="Helical" evidence="9">
    <location>
        <begin position="78"/>
        <end position="99"/>
    </location>
</feature>
<dbReference type="RefSeq" id="WP_193122590.1">
    <property type="nucleotide sequence ID" value="NZ_JADBGI010000012.1"/>
</dbReference>
<feature type="region of interest" description="Disordered" evidence="8">
    <location>
        <begin position="486"/>
        <end position="511"/>
    </location>
</feature>
<proteinExistence type="inferred from homology"/>
<dbReference type="PANTHER" id="PTHR48086:SF7">
    <property type="entry name" value="SODIUM-SOLUTE SYMPORTER-RELATED"/>
    <property type="match status" value="1"/>
</dbReference>
<dbReference type="PROSITE" id="PS50283">
    <property type="entry name" value="NA_SOLUT_SYMP_3"/>
    <property type="match status" value="1"/>
</dbReference>
<feature type="transmembrane region" description="Helical" evidence="9">
    <location>
        <begin position="6"/>
        <end position="28"/>
    </location>
</feature>
<evidence type="ECO:0000313" key="10">
    <source>
        <dbReference type="EMBL" id="MBE2999966.1"/>
    </source>
</evidence>
<evidence type="ECO:0000256" key="5">
    <source>
        <dbReference type="ARBA" id="ARBA00022989"/>
    </source>
</evidence>
<dbReference type="Pfam" id="PF00474">
    <property type="entry name" value="SSF"/>
    <property type="match status" value="1"/>
</dbReference>
<evidence type="ECO:0000256" key="3">
    <source>
        <dbReference type="ARBA" id="ARBA00022448"/>
    </source>
</evidence>
<keyword evidence="6 9" id="KW-0472">Membrane</keyword>
<dbReference type="CDD" id="cd10322">
    <property type="entry name" value="SLC5sbd"/>
    <property type="match status" value="1"/>
</dbReference>
<feature type="transmembrane region" description="Helical" evidence="9">
    <location>
        <begin position="120"/>
        <end position="141"/>
    </location>
</feature>
<dbReference type="InterPro" id="IPR038377">
    <property type="entry name" value="Na/Glc_symporter_sf"/>
</dbReference>
<dbReference type="EMBL" id="JADBGI010000012">
    <property type="protein sequence ID" value="MBE2999966.1"/>
    <property type="molecule type" value="Genomic_DNA"/>
</dbReference>
<gene>
    <name evidence="10" type="ORF">IDM40_14795</name>
</gene>
<feature type="transmembrane region" description="Helical" evidence="9">
    <location>
        <begin position="361"/>
        <end position="381"/>
    </location>
</feature>
<protein>
    <submittedName>
        <fullName evidence="10">Sodium:solute symporter family protein</fullName>
    </submittedName>
</protein>